<accession>A0AAD9DYI3</accession>
<feature type="domain" description="Interferon/interleukin receptor" evidence="3">
    <location>
        <begin position="2"/>
        <end position="111"/>
    </location>
</feature>
<protein>
    <recommendedName>
        <fullName evidence="3">Interferon/interleukin receptor domain-containing protein</fullName>
    </recommendedName>
</protein>
<feature type="transmembrane region" description="Helical" evidence="2">
    <location>
        <begin position="122"/>
        <end position="148"/>
    </location>
</feature>
<dbReference type="Pfam" id="PF09294">
    <property type="entry name" value="Interfer-bind"/>
    <property type="match status" value="1"/>
</dbReference>
<comment type="caution">
    <text evidence="4">The sequence shown here is derived from an EMBL/GenBank/DDBJ whole genome shotgun (WGS) entry which is preliminary data.</text>
</comment>
<dbReference type="Proteomes" id="UP001239994">
    <property type="component" value="Unassembled WGS sequence"/>
</dbReference>
<evidence type="ECO:0000313" key="4">
    <source>
        <dbReference type="EMBL" id="KAK1797673.1"/>
    </source>
</evidence>
<feature type="region of interest" description="Disordered" evidence="1">
    <location>
        <begin position="199"/>
        <end position="226"/>
    </location>
</feature>
<dbReference type="PANTHER" id="PTHR20859">
    <property type="entry name" value="INTERFERON/INTERLEUKIN RECEPTOR"/>
    <property type="match status" value="1"/>
</dbReference>
<gene>
    <name evidence="4" type="ORF">P4O66_008041</name>
</gene>
<reference evidence="4" key="1">
    <citation type="submission" date="2023-03" db="EMBL/GenBank/DDBJ databases">
        <title>Electrophorus voltai genome.</title>
        <authorList>
            <person name="Bian C."/>
        </authorList>
    </citation>
    <scope>NUCLEOTIDE SEQUENCE</scope>
    <source>
        <strain evidence="4">CB-2022</strain>
        <tissue evidence="4">Muscle</tissue>
    </source>
</reference>
<sequence length="450" mass="49940">TIGPPSVDVLGCGDCLNITILLWKGDGIKGNDSDIYYNQIRFILHWKKATDEKDVIMKNLRPSSQHQNATYAMFVYNLENLQPLEEYCVMVKPDTNVNSNTLSSGWICTFTSTVQPRGVTFLLSWSVGSILVGLCILAITTCLAYIGILCKLKVTVPKALTGFVLGHYASLEEVCVSVAEFDCGTRMNKLKVLLQSVEGSHTQENEEKSGSEEEEDEDEEDSSTEGHCAYMERARGSRDSCTTNKVQSSASTAIFTCESANSSEGCSFEDVHVQADETALYQFQLRAARDDKQMSLSDSVAQKPKPPKAKELEKEQIKEEAERGGLRNINLFSVTLKSMQLEEDMSEAAEICEPLLPLLLKDQQEDTSSLLKPRMGKPQLSALQTPVLYQKDSKVDGLTGQKELKDFSEMRSDCLDQLDEKVSMETGCMQTGNECASEEDEDFCSDYLGR</sequence>
<keyword evidence="2" id="KW-1133">Transmembrane helix</keyword>
<feature type="compositionally biased region" description="Basic and acidic residues" evidence="1">
    <location>
        <begin position="201"/>
        <end position="211"/>
    </location>
</feature>
<proteinExistence type="predicted"/>
<dbReference type="SUPFAM" id="SSF49265">
    <property type="entry name" value="Fibronectin type III"/>
    <property type="match status" value="1"/>
</dbReference>
<dbReference type="GO" id="GO:0005886">
    <property type="term" value="C:plasma membrane"/>
    <property type="evidence" value="ECO:0007669"/>
    <property type="project" value="TreeGrafter"/>
</dbReference>
<keyword evidence="5" id="KW-1185">Reference proteome</keyword>
<organism evidence="4 5">
    <name type="scientific">Electrophorus voltai</name>
    <dbReference type="NCBI Taxonomy" id="2609070"/>
    <lineage>
        <taxon>Eukaryota</taxon>
        <taxon>Metazoa</taxon>
        <taxon>Chordata</taxon>
        <taxon>Craniata</taxon>
        <taxon>Vertebrata</taxon>
        <taxon>Euteleostomi</taxon>
        <taxon>Actinopterygii</taxon>
        <taxon>Neopterygii</taxon>
        <taxon>Teleostei</taxon>
        <taxon>Ostariophysi</taxon>
        <taxon>Gymnotiformes</taxon>
        <taxon>Gymnotoidei</taxon>
        <taxon>Gymnotidae</taxon>
        <taxon>Electrophorus</taxon>
    </lineage>
</organism>
<dbReference type="GO" id="GO:0004896">
    <property type="term" value="F:cytokine receptor activity"/>
    <property type="evidence" value="ECO:0007669"/>
    <property type="project" value="TreeGrafter"/>
</dbReference>
<dbReference type="InterPro" id="IPR050650">
    <property type="entry name" value="Type-II_Cytokine-TF_Rcpt"/>
</dbReference>
<dbReference type="PANTHER" id="PTHR20859:SF53">
    <property type="entry name" value="INTERLEUKIN-22 RECEPTOR SUBUNIT ALPHA-1"/>
    <property type="match status" value="1"/>
</dbReference>
<evidence type="ECO:0000259" key="3">
    <source>
        <dbReference type="Pfam" id="PF09294"/>
    </source>
</evidence>
<keyword evidence="2" id="KW-0472">Membrane</keyword>
<evidence type="ECO:0000313" key="5">
    <source>
        <dbReference type="Proteomes" id="UP001239994"/>
    </source>
</evidence>
<dbReference type="InterPro" id="IPR036116">
    <property type="entry name" value="FN3_sf"/>
</dbReference>
<evidence type="ECO:0000256" key="1">
    <source>
        <dbReference type="SAM" id="MobiDB-lite"/>
    </source>
</evidence>
<dbReference type="EMBL" id="JAROKS010000013">
    <property type="protein sequence ID" value="KAK1797673.1"/>
    <property type="molecule type" value="Genomic_DNA"/>
</dbReference>
<dbReference type="AlphaFoldDB" id="A0AAD9DYI3"/>
<dbReference type="InterPro" id="IPR013783">
    <property type="entry name" value="Ig-like_fold"/>
</dbReference>
<dbReference type="InterPro" id="IPR015373">
    <property type="entry name" value="Interferon/interleukin_rcp_dom"/>
</dbReference>
<dbReference type="Gene3D" id="2.60.40.10">
    <property type="entry name" value="Immunoglobulins"/>
    <property type="match status" value="1"/>
</dbReference>
<name>A0AAD9DYI3_9TELE</name>
<feature type="region of interest" description="Disordered" evidence="1">
    <location>
        <begin position="294"/>
        <end position="316"/>
    </location>
</feature>
<keyword evidence="2" id="KW-0812">Transmembrane</keyword>
<feature type="non-terminal residue" evidence="4">
    <location>
        <position position="1"/>
    </location>
</feature>
<evidence type="ECO:0000256" key="2">
    <source>
        <dbReference type="SAM" id="Phobius"/>
    </source>
</evidence>
<feature type="compositionally biased region" description="Acidic residues" evidence="1">
    <location>
        <begin position="212"/>
        <end position="223"/>
    </location>
</feature>